<evidence type="ECO:0008006" key="3">
    <source>
        <dbReference type="Google" id="ProtNLM"/>
    </source>
</evidence>
<comment type="caution">
    <text evidence="1">The sequence shown here is derived from an EMBL/GenBank/DDBJ whole genome shotgun (WGS) entry which is preliminary data.</text>
</comment>
<evidence type="ECO:0000313" key="2">
    <source>
        <dbReference type="Proteomes" id="UP000295578"/>
    </source>
</evidence>
<keyword evidence="2" id="KW-1185">Reference proteome</keyword>
<proteinExistence type="predicted"/>
<evidence type="ECO:0000313" key="1">
    <source>
        <dbReference type="EMBL" id="TDD70324.1"/>
    </source>
</evidence>
<dbReference type="Gene3D" id="2.30.110.10">
    <property type="entry name" value="Electron Transport, Fmn-binding Protein, Chain A"/>
    <property type="match status" value="1"/>
</dbReference>
<organism evidence="1 2">
    <name type="scientific">Actinomadura darangshiensis</name>
    <dbReference type="NCBI Taxonomy" id="705336"/>
    <lineage>
        <taxon>Bacteria</taxon>
        <taxon>Bacillati</taxon>
        <taxon>Actinomycetota</taxon>
        <taxon>Actinomycetes</taxon>
        <taxon>Streptosporangiales</taxon>
        <taxon>Thermomonosporaceae</taxon>
        <taxon>Actinomadura</taxon>
    </lineage>
</organism>
<accession>A0A4R5AHB3</accession>
<dbReference type="OrthoDB" id="3475219at2"/>
<dbReference type="SUPFAM" id="SSF50475">
    <property type="entry name" value="FMN-binding split barrel"/>
    <property type="match status" value="1"/>
</dbReference>
<sequence>MVLSSEVLPAAVRAIDGAPSRQRPVVLITCGADGAPRACVPDWGELRVVDERRLRVAIWPSDPTAVNLDHDAPALLIVTALSDVYLVHATPRRLVDAAMVWAHYELTITSAHIADRGTTPPPHLDTDVLAQRAPKADAMFDEDEGAPLTPASVLNSVISLSPISRLWKEGIASMRRSTRT</sequence>
<reference evidence="1 2" key="1">
    <citation type="submission" date="2019-03" db="EMBL/GenBank/DDBJ databases">
        <title>Draft genome sequences of novel Actinobacteria.</title>
        <authorList>
            <person name="Sahin N."/>
            <person name="Ay H."/>
            <person name="Saygin H."/>
        </authorList>
    </citation>
    <scope>NUCLEOTIDE SEQUENCE [LARGE SCALE GENOMIC DNA]</scope>
    <source>
        <strain evidence="1 2">DSM 45941</strain>
    </source>
</reference>
<gene>
    <name evidence="1" type="ORF">E1293_34930</name>
</gene>
<dbReference type="Proteomes" id="UP000295578">
    <property type="component" value="Unassembled WGS sequence"/>
</dbReference>
<dbReference type="RefSeq" id="WP_132202329.1">
    <property type="nucleotide sequence ID" value="NZ_SMKY01000236.1"/>
</dbReference>
<dbReference type="InterPro" id="IPR012349">
    <property type="entry name" value="Split_barrel_FMN-bd"/>
</dbReference>
<dbReference type="EMBL" id="SMKY01000236">
    <property type="protein sequence ID" value="TDD70324.1"/>
    <property type="molecule type" value="Genomic_DNA"/>
</dbReference>
<protein>
    <recommendedName>
        <fullName evidence="3">Pyridoxamine 5'-phosphate oxidase family protein</fullName>
    </recommendedName>
</protein>
<name>A0A4R5AHB3_9ACTN</name>
<dbReference type="AlphaFoldDB" id="A0A4R5AHB3"/>